<feature type="binding site" evidence="10">
    <location>
        <position position="308"/>
    </location>
    <ligand>
        <name>Zn(2+)</name>
        <dbReference type="ChEBI" id="CHEBI:29105"/>
        <note>catalytic</note>
    </ligand>
</feature>
<dbReference type="CDD" id="cd09599">
    <property type="entry name" value="M1_LTA4H"/>
    <property type="match status" value="1"/>
</dbReference>
<feature type="binding site" evidence="10">
    <location>
        <position position="285"/>
    </location>
    <ligand>
        <name>Zn(2+)</name>
        <dbReference type="ChEBI" id="CHEBI:29105"/>
        <note>catalytic</note>
    </ligand>
</feature>
<evidence type="ECO:0000256" key="7">
    <source>
        <dbReference type="ARBA" id="ARBA00022833"/>
    </source>
</evidence>
<keyword evidence="5 10" id="KW-0479">Metal-binding</keyword>
<dbReference type="AlphaFoldDB" id="A0A915NWU8"/>
<dbReference type="SUPFAM" id="SSF63737">
    <property type="entry name" value="Leukotriene A4 hydrolase N-terminal domain"/>
    <property type="match status" value="1"/>
</dbReference>
<dbReference type="Gene3D" id="3.30.2010.30">
    <property type="match status" value="1"/>
</dbReference>
<dbReference type="Gene3D" id="1.10.390.10">
    <property type="entry name" value="Neutral Protease Domain 2"/>
    <property type="match status" value="1"/>
</dbReference>
<sequence>MVQIRDPNTFDWFVDFERTRIVGAAILNYRVLKDTDKIILDISDQTICSIKLNGKKCKARSGEIPLVGKYLLIDGQFSSGQKGKIEFQYSTSSSASALQFVESSLTADRTHPFLYSQCQQIHAKSLVPCMDTPAVKQTYTANITVPKGMQCLMSAVLLEDEGRPINNREINGSEQFVQFNFLQKVPIPSYLFAIVVGALVKRDISKRCAVWAEPSMVDIAHKEFEETEKMLEIATELMGEYRWGRFDMIVLPPFFSFGGMENPCMTFVTPTIIAGDRSLTTVVAHEIAHSWTGNLVTNASWEHFWLNEGFTEFVEYKILGKIFGEQFRLFMHLSGWEDHLRMCIYETFHPEHPFTRLIVPLDGQCADDVFSPIPYQKGAALLLLLEQRLGDPPRFEQFLRSYINKFAYRSIVTDEWMDYLYEFYDDKRSILDSINWNNWLHRPGMPPQKPTFDETLLKICKSLADKWLYGSNKEINDLEAIEFEEMMTAQKEKFFSLLDHERIEIMEKKYSLNTTGNCDVKCQWILVALQAKWEPIIPIALKFVSDIGRVKYVRPCYQRIMHNFTIQFVQSLLNNKNKKGANNEMKTSKENNLNEHIENGIEVSEDIYLNISKEEKEKDDFVSKNRKLVSPNGIKKPTNGCQKTK</sequence>
<evidence type="ECO:0000256" key="9">
    <source>
        <dbReference type="PIRSR" id="PIRSR634015-1"/>
    </source>
</evidence>
<dbReference type="InterPro" id="IPR001930">
    <property type="entry name" value="Peptidase_M1"/>
</dbReference>
<dbReference type="InterPro" id="IPR027268">
    <property type="entry name" value="Peptidase_M4/M1_CTD_sf"/>
</dbReference>
<evidence type="ECO:0000313" key="13">
    <source>
        <dbReference type="Proteomes" id="UP000887560"/>
    </source>
</evidence>
<evidence type="ECO:0000256" key="6">
    <source>
        <dbReference type="ARBA" id="ARBA00022801"/>
    </source>
</evidence>
<dbReference type="InterPro" id="IPR015211">
    <property type="entry name" value="Peptidase_M1_C"/>
</dbReference>
<keyword evidence="6" id="KW-0378">Hydrolase</keyword>
<evidence type="ECO:0000256" key="4">
    <source>
        <dbReference type="ARBA" id="ARBA00022670"/>
    </source>
</evidence>
<dbReference type="GO" id="GO:0005829">
    <property type="term" value="C:cytosol"/>
    <property type="evidence" value="ECO:0007669"/>
    <property type="project" value="TreeGrafter"/>
</dbReference>
<proteinExistence type="inferred from homology"/>
<dbReference type="PANTHER" id="PTHR45726:SF3">
    <property type="entry name" value="LEUKOTRIENE A-4 HYDROLASE"/>
    <property type="match status" value="1"/>
</dbReference>
<dbReference type="FunFam" id="3.30.2010.30:FF:000001">
    <property type="entry name" value="Leukotriene A(4) hydrolase"/>
    <property type="match status" value="1"/>
</dbReference>
<keyword evidence="8" id="KW-0482">Metalloprotease</keyword>
<keyword evidence="13" id="KW-1185">Reference proteome</keyword>
<dbReference type="GO" id="GO:0004301">
    <property type="term" value="F:epoxide hydrolase activity"/>
    <property type="evidence" value="ECO:0007669"/>
    <property type="project" value="TreeGrafter"/>
</dbReference>
<dbReference type="Pfam" id="PF01433">
    <property type="entry name" value="Peptidase_M1"/>
    <property type="match status" value="1"/>
</dbReference>
<dbReference type="Gene3D" id="1.25.40.320">
    <property type="entry name" value="Peptidase M1, leukotriene A4 hydrolase/aminopeptidase C-terminal domain"/>
    <property type="match status" value="1"/>
</dbReference>
<dbReference type="Pfam" id="PF09127">
    <property type="entry name" value="Leuk-A4-hydro_C"/>
    <property type="match status" value="1"/>
</dbReference>
<dbReference type="InterPro" id="IPR042097">
    <property type="entry name" value="Aminopeptidase_N-like_N_sf"/>
</dbReference>
<evidence type="ECO:0000256" key="1">
    <source>
        <dbReference type="ARBA" id="ARBA00004496"/>
    </source>
</evidence>
<feature type="active site" description="Proton donor" evidence="9">
    <location>
        <position position="375"/>
    </location>
</feature>
<evidence type="ECO:0000313" key="14">
    <source>
        <dbReference type="WBParaSite" id="scf7180000421030.g6153"/>
    </source>
</evidence>
<feature type="region of interest" description="Disordered" evidence="11">
    <location>
        <begin position="616"/>
        <end position="645"/>
    </location>
</feature>
<name>A0A915NWU8_9BILA</name>
<dbReference type="InterPro" id="IPR016024">
    <property type="entry name" value="ARM-type_fold"/>
</dbReference>
<feature type="binding site" evidence="10">
    <location>
        <position position="289"/>
    </location>
    <ligand>
        <name>Zn(2+)</name>
        <dbReference type="ChEBI" id="CHEBI:29105"/>
        <note>catalytic</note>
    </ligand>
</feature>
<feature type="domain" description="Peptidase M1 leukotriene A4 hydrolase/aminopeptidase C-terminal" evidence="12">
    <location>
        <begin position="455"/>
        <end position="573"/>
    </location>
</feature>
<evidence type="ECO:0000256" key="10">
    <source>
        <dbReference type="PIRSR" id="PIRSR634015-3"/>
    </source>
</evidence>
<dbReference type="SUPFAM" id="SSF55486">
    <property type="entry name" value="Metalloproteases ('zincins'), catalytic domain"/>
    <property type="match status" value="1"/>
</dbReference>
<dbReference type="SUPFAM" id="SSF48371">
    <property type="entry name" value="ARM repeat"/>
    <property type="match status" value="1"/>
</dbReference>
<dbReference type="Pfam" id="PF17900">
    <property type="entry name" value="Peptidase_M1_N"/>
    <property type="match status" value="1"/>
</dbReference>
<dbReference type="Gene3D" id="2.60.40.1730">
    <property type="entry name" value="tricorn interacting facor f3 domain"/>
    <property type="match status" value="1"/>
</dbReference>
<dbReference type="GO" id="GO:0004177">
    <property type="term" value="F:aminopeptidase activity"/>
    <property type="evidence" value="ECO:0007669"/>
    <property type="project" value="TreeGrafter"/>
</dbReference>
<dbReference type="GO" id="GO:0008237">
    <property type="term" value="F:metallopeptidase activity"/>
    <property type="evidence" value="ECO:0007669"/>
    <property type="project" value="UniProtKB-KW"/>
</dbReference>
<keyword evidence="4" id="KW-0645">Protease</keyword>
<dbReference type="PANTHER" id="PTHR45726">
    <property type="entry name" value="LEUKOTRIENE A-4 HYDROLASE"/>
    <property type="match status" value="1"/>
</dbReference>
<reference evidence="14" key="1">
    <citation type="submission" date="2022-11" db="UniProtKB">
        <authorList>
            <consortium name="WormBaseParasite"/>
        </authorList>
    </citation>
    <scope>IDENTIFICATION</scope>
</reference>
<accession>A0A915NWU8</accession>
<keyword evidence="7 10" id="KW-0862">Zinc</keyword>
<dbReference type="WBParaSite" id="scf7180000421030.g6153">
    <property type="protein sequence ID" value="scf7180000421030.g6153"/>
    <property type="gene ID" value="scf7180000421030.g6153"/>
</dbReference>
<comment type="cofactor">
    <cofactor evidence="10">
        <name>Zn(2+)</name>
        <dbReference type="ChEBI" id="CHEBI:29105"/>
    </cofactor>
    <text evidence="10">Binds 1 zinc ion per subunit.</text>
</comment>
<comment type="similarity">
    <text evidence="2">Belongs to the peptidase M1 family.</text>
</comment>
<dbReference type="GO" id="GO:0008270">
    <property type="term" value="F:zinc ion binding"/>
    <property type="evidence" value="ECO:0007669"/>
    <property type="project" value="InterPro"/>
</dbReference>
<dbReference type="SMART" id="SM01263">
    <property type="entry name" value="Leuk-A4-hydro_C"/>
    <property type="match status" value="1"/>
</dbReference>
<dbReference type="InterPro" id="IPR034015">
    <property type="entry name" value="M1_LTA4H"/>
</dbReference>
<keyword evidence="3" id="KW-0963">Cytoplasm</keyword>
<dbReference type="InterPro" id="IPR045357">
    <property type="entry name" value="Aminopeptidase_N-like_N"/>
</dbReference>
<dbReference type="InterPro" id="IPR014782">
    <property type="entry name" value="Peptidase_M1_dom"/>
</dbReference>
<evidence type="ECO:0000256" key="8">
    <source>
        <dbReference type="ARBA" id="ARBA00023049"/>
    </source>
</evidence>
<dbReference type="FunFam" id="1.10.390.10:FF:000003">
    <property type="entry name" value="Leukotriene A(4) hydrolase"/>
    <property type="match status" value="1"/>
</dbReference>
<dbReference type="PRINTS" id="PR00756">
    <property type="entry name" value="ALADIPTASE"/>
</dbReference>
<organism evidence="13 14">
    <name type="scientific">Meloidogyne floridensis</name>
    <dbReference type="NCBI Taxonomy" id="298350"/>
    <lineage>
        <taxon>Eukaryota</taxon>
        <taxon>Metazoa</taxon>
        <taxon>Ecdysozoa</taxon>
        <taxon>Nematoda</taxon>
        <taxon>Chromadorea</taxon>
        <taxon>Rhabditida</taxon>
        <taxon>Tylenchina</taxon>
        <taxon>Tylenchomorpha</taxon>
        <taxon>Tylenchoidea</taxon>
        <taxon>Meloidogynidae</taxon>
        <taxon>Meloidogyninae</taxon>
        <taxon>Meloidogyne</taxon>
    </lineage>
</organism>
<comment type="subcellular location">
    <subcellularLocation>
        <location evidence="1">Cytoplasm</location>
    </subcellularLocation>
</comment>
<dbReference type="GO" id="GO:0006508">
    <property type="term" value="P:proteolysis"/>
    <property type="evidence" value="ECO:0007669"/>
    <property type="project" value="UniProtKB-KW"/>
</dbReference>
<dbReference type="GO" id="GO:0043171">
    <property type="term" value="P:peptide catabolic process"/>
    <property type="evidence" value="ECO:0007669"/>
    <property type="project" value="TreeGrafter"/>
</dbReference>
<feature type="active site" description="Proton acceptor" evidence="9">
    <location>
        <position position="286"/>
    </location>
</feature>
<evidence type="ECO:0000256" key="2">
    <source>
        <dbReference type="ARBA" id="ARBA00010136"/>
    </source>
</evidence>
<dbReference type="InterPro" id="IPR049980">
    <property type="entry name" value="LTA4H_cat"/>
</dbReference>
<dbReference type="InterPro" id="IPR038502">
    <property type="entry name" value="M1_LTA-4_hydro/amino_C_sf"/>
</dbReference>
<protein>
    <submittedName>
        <fullName evidence="14">Peptidase M1 leukotriene A4 hydrolase/aminopeptidase C-terminal domain-containing protein</fullName>
    </submittedName>
</protein>
<dbReference type="Proteomes" id="UP000887560">
    <property type="component" value="Unplaced"/>
</dbReference>
<evidence type="ECO:0000256" key="3">
    <source>
        <dbReference type="ARBA" id="ARBA00022490"/>
    </source>
</evidence>
<evidence type="ECO:0000256" key="11">
    <source>
        <dbReference type="SAM" id="MobiDB-lite"/>
    </source>
</evidence>
<evidence type="ECO:0000256" key="5">
    <source>
        <dbReference type="ARBA" id="ARBA00022723"/>
    </source>
</evidence>
<evidence type="ECO:0000259" key="12">
    <source>
        <dbReference type="SMART" id="SM01263"/>
    </source>
</evidence>